<evidence type="ECO:0000256" key="5">
    <source>
        <dbReference type="SAM" id="SignalP"/>
    </source>
</evidence>
<evidence type="ECO:0000313" key="7">
    <source>
        <dbReference type="Proteomes" id="UP000317421"/>
    </source>
</evidence>
<feature type="region of interest" description="Disordered" evidence="4">
    <location>
        <begin position="617"/>
        <end position="669"/>
    </location>
</feature>
<dbReference type="PANTHER" id="PTHR44858:SF1">
    <property type="entry name" value="UDP-N-ACETYLGLUCOSAMINE--PEPTIDE N-ACETYLGLUCOSAMINYLTRANSFERASE SPINDLY-RELATED"/>
    <property type="match status" value="1"/>
</dbReference>
<feature type="compositionally biased region" description="Acidic residues" evidence="4">
    <location>
        <begin position="44"/>
        <end position="64"/>
    </location>
</feature>
<proteinExistence type="predicted"/>
<dbReference type="Pfam" id="PF07719">
    <property type="entry name" value="TPR_2"/>
    <property type="match status" value="1"/>
</dbReference>
<evidence type="ECO:0000256" key="1">
    <source>
        <dbReference type="ARBA" id="ARBA00022737"/>
    </source>
</evidence>
<sequence length="669" mass="72962" precursor="true">MSTHLLTKLTLAITLSLLLGGVQPAWAQEAAVAPAETAAAAPDEQADDASVEASEDTAEDEESAPSEKTDKKETEGKEDTEEKPDAADKPAPPASPEDPDNPGVDALNRAIELKLDAQELKDLNEVVDLLDEAREEGLDSENSEFAEELLVATLLQRAASYSQVVLGQPITDPRRDPRWLTVRQYALTDLQRIVSLDESQATAWLLIGRLQSLPMGSSSEARRALSQVIRLAEAAQEDPDAEAPDATTIAQAYALRGAAQKNAADRLEDFNKAVEIDPSKAEYLLLRAQAHRADGRADECIADIDKAIEMAPDNPKVHELKALALLMQDKQEEALESFDRASELAPDLLSPYQYRGEVFSQLGKLDEAIAQLDKALELQPNNLASLLIRAQLLTANDEFERALADVDSILKQQPGLVRAHLMKAQTLDKLDRTDEAVAWLEKLVAIDPNRPELQMQLAAFYADKQMAPEAIEVLTKVLELDEGNELARRLRGDMYLYAGEHEKAIEDFEIALEQSPMDPGVLNNYAWTLATSPYDNVRDGEKAVELATKAAEVTEYGAPHILSTLAASLAEKGDFDEAVKRSEEAIAKATELDTLGGYDGQLEAELRCYQSHEPWRELQKQGVSGPASKAAAEIADGEKKGDKKDAATVEPEAPVAPVVNETPARSIDF</sequence>
<name>A0A5C6AKM7_9BACT</name>
<feature type="compositionally biased region" description="Basic and acidic residues" evidence="4">
    <location>
        <begin position="636"/>
        <end position="647"/>
    </location>
</feature>
<keyword evidence="5" id="KW-0732">Signal</keyword>
<keyword evidence="2 3" id="KW-0802">TPR repeat</keyword>
<evidence type="ECO:0000256" key="2">
    <source>
        <dbReference type="ARBA" id="ARBA00022803"/>
    </source>
</evidence>
<feature type="compositionally biased region" description="Low complexity" evidence="4">
    <location>
        <begin position="648"/>
        <end position="669"/>
    </location>
</feature>
<keyword evidence="1" id="KW-0677">Repeat</keyword>
<reference evidence="6 7" key="1">
    <citation type="submission" date="2019-02" db="EMBL/GenBank/DDBJ databases">
        <title>Deep-cultivation of Planctomycetes and their phenomic and genomic characterization uncovers novel biology.</title>
        <authorList>
            <person name="Wiegand S."/>
            <person name="Jogler M."/>
            <person name="Boedeker C."/>
            <person name="Pinto D."/>
            <person name="Vollmers J."/>
            <person name="Rivas-Marin E."/>
            <person name="Kohn T."/>
            <person name="Peeters S.H."/>
            <person name="Heuer A."/>
            <person name="Rast P."/>
            <person name="Oberbeckmann S."/>
            <person name="Bunk B."/>
            <person name="Jeske O."/>
            <person name="Meyerdierks A."/>
            <person name="Storesund J.E."/>
            <person name="Kallscheuer N."/>
            <person name="Luecker S."/>
            <person name="Lage O.M."/>
            <person name="Pohl T."/>
            <person name="Merkel B.J."/>
            <person name="Hornburger P."/>
            <person name="Mueller R.-W."/>
            <person name="Bruemmer F."/>
            <person name="Labrenz M."/>
            <person name="Spormann A.M."/>
            <person name="Op Den Camp H."/>
            <person name="Overmann J."/>
            <person name="Amann R."/>
            <person name="Jetten M.S.M."/>
            <person name="Mascher T."/>
            <person name="Medema M.H."/>
            <person name="Devos D.P."/>
            <person name="Kaster A.-K."/>
            <person name="Ovreas L."/>
            <person name="Rohde M."/>
            <person name="Galperin M.Y."/>
            <person name="Jogler C."/>
        </authorList>
    </citation>
    <scope>NUCLEOTIDE SEQUENCE [LARGE SCALE GENOMIC DNA]</scope>
    <source>
        <strain evidence="6 7">Pla108</strain>
    </source>
</reference>
<feature type="compositionally biased region" description="Low complexity" evidence="4">
    <location>
        <begin position="31"/>
        <end position="43"/>
    </location>
</feature>
<feature type="signal peptide" evidence="5">
    <location>
        <begin position="1"/>
        <end position="27"/>
    </location>
</feature>
<dbReference type="SUPFAM" id="SSF48452">
    <property type="entry name" value="TPR-like"/>
    <property type="match status" value="1"/>
</dbReference>
<dbReference type="Proteomes" id="UP000317421">
    <property type="component" value="Unassembled WGS sequence"/>
</dbReference>
<dbReference type="Pfam" id="PF13432">
    <property type="entry name" value="TPR_16"/>
    <property type="match status" value="2"/>
</dbReference>
<keyword evidence="7" id="KW-1185">Reference proteome</keyword>
<dbReference type="Gene3D" id="1.25.40.10">
    <property type="entry name" value="Tetratricopeptide repeat domain"/>
    <property type="match status" value="3"/>
</dbReference>
<feature type="repeat" description="TPR" evidence="3">
    <location>
        <begin position="315"/>
        <end position="348"/>
    </location>
</feature>
<dbReference type="EMBL" id="SJPR01000001">
    <property type="protein sequence ID" value="TWT99960.1"/>
    <property type="molecule type" value="Genomic_DNA"/>
</dbReference>
<dbReference type="AlphaFoldDB" id="A0A5C6AKM7"/>
<dbReference type="InterPro" id="IPR050498">
    <property type="entry name" value="Ycf3"/>
</dbReference>
<feature type="region of interest" description="Disordered" evidence="4">
    <location>
        <begin position="31"/>
        <end position="105"/>
    </location>
</feature>
<dbReference type="PROSITE" id="PS50293">
    <property type="entry name" value="TPR_REGION"/>
    <property type="match status" value="1"/>
</dbReference>
<dbReference type="RefSeq" id="WP_146443405.1">
    <property type="nucleotide sequence ID" value="NZ_SJPR01000001.1"/>
</dbReference>
<dbReference type="SMART" id="SM00028">
    <property type="entry name" value="TPR"/>
    <property type="match status" value="9"/>
</dbReference>
<comment type="caution">
    <text evidence="6">The sequence shown here is derived from an EMBL/GenBank/DDBJ whole genome shotgun (WGS) entry which is preliminary data.</text>
</comment>
<protein>
    <submittedName>
        <fullName evidence="6">TPR repeat-containing protein YrrB</fullName>
    </submittedName>
</protein>
<accession>A0A5C6AKM7</accession>
<feature type="repeat" description="TPR" evidence="3">
    <location>
        <begin position="349"/>
        <end position="382"/>
    </location>
</feature>
<organism evidence="6 7">
    <name type="scientific">Botrimarina colliarenosi</name>
    <dbReference type="NCBI Taxonomy" id="2528001"/>
    <lineage>
        <taxon>Bacteria</taxon>
        <taxon>Pseudomonadati</taxon>
        <taxon>Planctomycetota</taxon>
        <taxon>Planctomycetia</taxon>
        <taxon>Pirellulales</taxon>
        <taxon>Lacipirellulaceae</taxon>
        <taxon>Botrimarina</taxon>
    </lineage>
</organism>
<dbReference type="Pfam" id="PF14559">
    <property type="entry name" value="TPR_19"/>
    <property type="match status" value="1"/>
</dbReference>
<dbReference type="InterPro" id="IPR013105">
    <property type="entry name" value="TPR_2"/>
</dbReference>
<evidence type="ECO:0000313" key="6">
    <source>
        <dbReference type="EMBL" id="TWT99960.1"/>
    </source>
</evidence>
<dbReference type="PROSITE" id="PS50005">
    <property type="entry name" value="TPR"/>
    <property type="match status" value="3"/>
</dbReference>
<feature type="repeat" description="TPR" evidence="3">
    <location>
        <begin position="485"/>
        <end position="518"/>
    </location>
</feature>
<gene>
    <name evidence="6" type="primary">yrrB_1</name>
    <name evidence="6" type="ORF">Pla108_09040</name>
</gene>
<evidence type="ECO:0000256" key="4">
    <source>
        <dbReference type="SAM" id="MobiDB-lite"/>
    </source>
</evidence>
<dbReference type="InterPro" id="IPR011990">
    <property type="entry name" value="TPR-like_helical_dom_sf"/>
</dbReference>
<evidence type="ECO:0000256" key="3">
    <source>
        <dbReference type="PROSITE-ProRule" id="PRU00339"/>
    </source>
</evidence>
<feature type="chain" id="PRO_5022955205" evidence="5">
    <location>
        <begin position="28"/>
        <end position="669"/>
    </location>
</feature>
<dbReference type="InterPro" id="IPR019734">
    <property type="entry name" value="TPR_rpt"/>
</dbReference>
<dbReference type="OrthoDB" id="250076at2"/>
<dbReference type="PANTHER" id="PTHR44858">
    <property type="entry name" value="TETRATRICOPEPTIDE REPEAT PROTEIN 6"/>
    <property type="match status" value="1"/>
</dbReference>
<feature type="compositionally biased region" description="Basic and acidic residues" evidence="4">
    <location>
        <begin position="65"/>
        <end position="77"/>
    </location>
</feature>